<dbReference type="InterPro" id="IPR011047">
    <property type="entry name" value="Quinoprotein_ADH-like_sf"/>
</dbReference>
<evidence type="ECO:0000313" key="2">
    <source>
        <dbReference type="Proteomes" id="UP000475249"/>
    </source>
</evidence>
<dbReference type="SUPFAM" id="SSF50998">
    <property type="entry name" value="Quinoprotein alcohol dehydrogenase-like"/>
    <property type="match status" value="1"/>
</dbReference>
<evidence type="ECO:0000313" key="1">
    <source>
        <dbReference type="EMBL" id="NAS10887.1"/>
    </source>
</evidence>
<accession>A0A6L9E826</accession>
<dbReference type="PANTHER" id="PTHR42754">
    <property type="entry name" value="ENDOGLUCANASE"/>
    <property type="match status" value="1"/>
</dbReference>
<organism evidence="1 2">
    <name type="scientific">Poritiphilus flavus</name>
    <dbReference type="NCBI Taxonomy" id="2697053"/>
    <lineage>
        <taxon>Bacteria</taxon>
        <taxon>Pseudomonadati</taxon>
        <taxon>Bacteroidota</taxon>
        <taxon>Flavobacteriia</taxon>
        <taxon>Flavobacteriales</taxon>
        <taxon>Flavobacteriaceae</taxon>
        <taxon>Poritiphilus</taxon>
    </lineage>
</organism>
<protein>
    <recommendedName>
        <fullName evidence="3">Bulb-type lectin domain-containing protein</fullName>
    </recommendedName>
</protein>
<dbReference type="PANTHER" id="PTHR42754:SF1">
    <property type="entry name" value="LIPOPROTEIN"/>
    <property type="match status" value="1"/>
</dbReference>
<proteinExistence type="predicted"/>
<keyword evidence="2" id="KW-1185">Reference proteome</keyword>
<dbReference type="EMBL" id="WXYO01000001">
    <property type="protein sequence ID" value="NAS10887.1"/>
    <property type="molecule type" value="Genomic_DNA"/>
</dbReference>
<dbReference type="Proteomes" id="UP000475249">
    <property type="component" value="Unassembled WGS sequence"/>
</dbReference>
<reference evidence="1 2" key="1">
    <citation type="submission" date="2020-01" db="EMBL/GenBank/DDBJ databases">
        <title>Bacteria diversity of Porities sp.</title>
        <authorList>
            <person name="Wang G."/>
        </authorList>
    </citation>
    <scope>NUCLEOTIDE SEQUENCE [LARGE SCALE GENOMIC DNA]</scope>
    <source>
        <strain evidence="1 2">R33</strain>
    </source>
</reference>
<comment type="caution">
    <text evidence="1">The sequence shown here is derived from an EMBL/GenBank/DDBJ whole genome shotgun (WGS) entry which is preliminary data.</text>
</comment>
<sequence length="450" mass="48749">MRGRIVFLVGMLLVVSCSTDQEDSAMDNLATADEFAGEVEWIRSYGGSGNDTAQSIIVTQDGGYAVMGYTNSTAGDIPDKDLAVNDYWFLKLDAQGEIQWTRTYGGSKDDRGQSVIQTLDGGYAIVGYAMSSDGDGSKNEGFHDHWILRLDANGEILWERSFGFAGHDHSYDVLQTSDGGFFFAGFLDVQSSEGLGDTGKGDLLTRHGVGEYWGTKLDADGNLQWQHYFGGSNNDRAYSSALTSSGDILMTGFSESTDSDISLTKGSYDFWVVKLDALGNFVWERSFGGTGIDVSYDIERTLDDNFVIVGHTFSTDTDISGNHGNSDFWMIKINADGQLIWEKTLGGSAFDAARAVKPCAEGGYMICGNSRSNDMDLEQNAGENDIWVAKTDEEGTLLWQQSFGGAGLDFAFDLVQHTDGSFLIAGQSDSADFQGVTNKGGSDLVLIKIK</sequence>
<gene>
    <name evidence="1" type="ORF">GTQ38_02665</name>
</gene>
<evidence type="ECO:0008006" key="3">
    <source>
        <dbReference type="Google" id="ProtNLM"/>
    </source>
</evidence>
<name>A0A6L9E826_9FLAO</name>
<dbReference type="AlphaFoldDB" id="A0A6L9E826"/>
<dbReference type="PROSITE" id="PS51257">
    <property type="entry name" value="PROKAR_LIPOPROTEIN"/>
    <property type="match status" value="1"/>
</dbReference>